<keyword evidence="3" id="KW-0238">DNA-binding</keyword>
<keyword evidence="4" id="KW-0804">Transcription</keyword>
<dbReference type="CDD" id="cd08474">
    <property type="entry name" value="PBP2_CrgA_like_5"/>
    <property type="match status" value="1"/>
</dbReference>
<dbReference type="InterPro" id="IPR036388">
    <property type="entry name" value="WH-like_DNA-bd_sf"/>
</dbReference>
<dbReference type="InterPro" id="IPR005119">
    <property type="entry name" value="LysR_subst-bd"/>
</dbReference>
<dbReference type="Gene3D" id="3.40.190.290">
    <property type="match status" value="1"/>
</dbReference>
<dbReference type="AlphaFoldDB" id="A0A5B9DNV8"/>
<dbReference type="InterPro" id="IPR000847">
    <property type="entry name" value="LysR_HTH_N"/>
</dbReference>
<keyword evidence="6" id="KW-1185">Reference proteome</keyword>
<dbReference type="GO" id="GO:0006351">
    <property type="term" value="P:DNA-templated transcription"/>
    <property type="evidence" value="ECO:0007669"/>
    <property type="project" value="TreeGrafter"/>
</dbReference>
<evidence type="ECO:0000256" key="3">
    <source>
        <dbReference type="ARBA" id="ARBA00023125"/>
    </source>
</evidence>
<dbReference type="InterPro" id="IPR058163">
    <property type="entry name" value="LysR-type_TF_proteobact-type"/>
</dbReference>
<dbReference type="Gene3D" id="1.10.10.10">
    <property type="entry name" value="Winged helix-like DNA-binding domain superfamily/Winged helix DNA-binding domain"/>
    <property type="match status" value="1"/>
</dbReference>
<keyword evidence="2" id="KW-0805">Transcription regulation</keyword>
<dbReference type="GO" id="GO:0003700">
    <property type="term" value="F:DNA-binding transcription factor activity"/>
    <property type="evidence" value="ECO:0007669"/>
    <property type="project" value="InterPro"/>
</dbReference>
<evidence type="ECO:0000256" key="4">
    <source>
        <dbReference type="ARBA" id="ARBA00023163"/>
    </source>
</evidence>
<dbReference type="FunFam" id="3.40.190.290:FF:000012">
    <property type="entry name" value="Transcriptional regulator, LysR family"/>
    <property type="match status" value="1"/>
</dbReference>
<dbReference type="EMBL" id="CP041690">
    <property type="protein sequence ID" value="QEE20178.1"/>
    <property type="molecule type" value="Genomic_DNA"/>
</dbReference>
<dbReference type="SUPFAM" id="SSF53850">
    <property type="entry name" value="Periplasmic binding protein-like II"/>
    <property type="match status" value="1"/>
</dbReference>
<evidence type="ECO:0000256" key="1">
    <source>
        <dbReference type="ARBA" id="ARBA00009437"/>
    </source>
</evidence>
<organism evidence="5 6">
    <name type="scientific">Paradevosia tibetensis</name>
    <dbReference type="NCBI Taxonomy" id="1447062"/>
    <lineage>
        <taxon>Bacteria</taxon>
        <taxon>Pseudomonadati</taxon>
        <taxon>Pseudomonadota</taxon>
        <taxon>Alphaproteobacteria</taxon>
        <taxon>Hyphomicrobiales</taxon>
        <taxon>Devosiaceae</taxon>
        <taxon>Paradevosia</taxon>
    </lineage>
</organism>
<comment type="similarity">
    <text evidence="1">Belongs to the LysR transcriptional regulatory family.</text>
</comment>
<dbReference type="PROSITE" id="PS50931">
    <property type="entry name" value="HTH_LYSR"/>
    <property type="match status" value="1"/>
</dbReference>
<dbReference type="RefSeq" id="WP_147655716.1">
    <property type="nucleotide sequence ID" value="NZ_BMFM01000001.1"/>
</dbReference>
<evidence type="ECO:0000313" key="6">
    <source>
        <dbReference type="Proteomes" id="UP000321062"/>
    </source>
</evidence>
<dbReference type="InterPro" id="IPR036390">
    <property type="entry name" value="WH_DNA-bd_sf"/>
</dbReference>
<dbReference type="GO" id="GO:0043565">
    <property type="term" value="F:sequence-specific DNA binding"/>
    <property type="evidence" value="ECO:0007669"/>
    <property type="project" value="TreeGrafter"/>
</dbReference>
<dbReference type="OrthoDB" id="9813056at2"/>
<reference evidence="5 6" key="1">
    <citation type="journal article" date="2015" name="Int. J. Syst. Evol. Microbiol.">
        <title>Youhaiella tibetensis gen. nov., sp. nov., isolated from subsurface sediment.</title>
        <authorList>
            <person name="Wang Y.X."/>
            <person name="Huang F.Q."/>
            <person name="Nogi Y."/>
            <person name="Pang S.J."/>
            <person name="Wang P.K."/>
            <person name="Lv J."/>
        </authorList>
    </citation>
    <scope>NUCLEOTIDE SEQUENCE [LARGE SCALE GENOMIC DNA]</scope>
    <source>
        <strain evidence="6">fig4</strain>
    </source>
</reference>
<dbReference type="SUPFAM" id="SSF46785">
    <property type="entry name" value="Winged helix' DNA-binding domain"/>
    <property type="match status" value="1"/>
</dbReference>
<proteinExistence type="inferred from homology"/>
<evidence type="ECO:0000313" key="5">
    <source>
        <dbReference type="EMBL" id="QEE20178.1"/>
    </source>
</evidence>
<accession>A0A5B9DNV8</accession>
<protein>
    <submittedName>
        <fullName evidence="5">LysR family transcriptional regulator</fullName>
    </submittedName>
</protein>
<dbReference type="Proteomes" id="UP000321062">
    <property type="component" value="Chromosome"/>
</dbReference>
<dbReference type="PANTHER" id="PTHR30537">
    <property type="entry name" value="HTH-TYPE TRANSCRIPTIONAL REGULATOR"/>
    <property type="match status" value="1"/>
</dbReference>
<name>A0A5B9DNV8_9HYPH</name>
<dbReference type="FunFam" id="1.10.10.10:FF:000001">
    <property type="entry name" value="LysR family transcriptional regulator"/>
    <property type="match status" value="1"/>
</dbReference>
<evidence type="ECO:0000256" key="2">
    <source>
        <dbReference type="ARBA" id="ARBA00023015"/>
    </source>
</evidence>
<gene>
    <name evidence="5" type="ORF">FNA67_08310</name>
</gene>
<dbReference type="PANTHER" id="PTHR30537:SF1">
    <property type="entry name" value="HTH-TYPE TRANSCRIPTIONAL REGULATOR PGRR"/>
    <property type="match status" value="1"/>
</dbReference>
<dbReference type="Pfam" id="PF00126">
    <property type="entry name" value="HTH_1"/>
    <property type="match status" value="1"/>
</dbReference>
<sequence length="297" mass="32851">MPSDNLNDIAAFIAVAHERSFTKAGAKLGVTPSALSHSVRGLEERLGIRLLARTTRSVSPTEAGERLVRSLGPLLEQVSVELAGLSELRDRPAGTVRITCNDYVIGTIFRPKLGDFLRRYPDIKVELIIDYGFTDIVEERFDAGVRLGEALSKDMIAVPIGPDWRFVVVGAPEYLADHPAPETPQELTEHICMNYRLTGAGSVYAWEFEKDGRKVNVKVDGQLTFNSAIPVLNAAVDGLGLAYVPEDLAAPYLSDGRLKLVLDDWCPVIQGYHLYYPNRRQASPAFALLVEALRYRR</sequence>
<dbReference type="KEGG" id="yti:FNA67_08310"/>
<dbReference type="Pfam" id="PF03466">
    <property type="entry name" value="LysR_substrate"/>
    <property type="match status" value="1"/>
</dbReference>